<keyword evidence="1" id="KW-0472">Membrane</keyword>
<accession>A0ABS0EP63</accession>
<sequence length="113" mass="12494">MNNSTEILFYIGQIISAVSIVIVLIATIILFIKKRSLATWLILIGYVLVVITYVAKLFVSVFAGREGMDTLLLTQGISSIVQNLSYLIFAVGLIIFAISEFTTYKSNTKLPKT</sequence>
<feature type="transmembrane region" description="Helical" evidence="1">
    <location>
        <begin position="7"/>
        <end position="32"/>
    </location>
</feature>
<dbReference type="RefSeq" id="WP_195872650.1">
    <property type="nucleotide sequence ID" value="NZ_JADOET010000020.1"/>
</dbReference>
<dbReference type="EMBL" id="JADOET010000020">
    <property type="protein sequence ID" value="MBF8151392.1"/>
    <property type="molecule type" value="Genomic_DNA"/>
</dbReference>
<protein>
    <submittedName>
        <fullName evidence="2">Uncharacterized protein</fullName>
    </submittedName>
</protein>
<name>A0ABS0EP63_9FLAO</name>
<feature type="transmembrane region" description="Helical" evidence="1">
    <location>
        <begin position="39"/>
        <end position="64"/>
    </location>
</feature>
<reference evidence="2 3" key="1">
    <citation type="submission" date="2020-11" db="EMBL/GenBank/DDBJ databases">
        <title>Winogradskyella marina sp. nov., isolated from marine sediment.</title>
        <authorList>
            <person name="Bo J."/>
            <person name="Wang S."/>
            <person name="Song X."/>
            <person name="Du Z."/>
        </authorList>
    </citation>
    <scope>NUCLEOTIDE SEQUENCE [LARGE SCALE GENOMIC DNA]</scope>
    <source>
        <strain evidence="2 3">F6397</strain>
    </source>
</reference>
<keyword evidence="1" id="KW-1133">Transmembrane helix</keyword>
<keyword evidence="1" id="KW-0812">Transmembrane</keyword>
<organism evidence="2 3">
    <name type="scientific">Winogradskyella marina</name>
    <dbReference type="NCBI Taxonomy" id="2785530"/>
    <lineage>
        <taxon>Bacteria</taxon>
        <taxon>Pseudomonadati</taxon>
        <taxon>Bacteroidota</taxon>
        <taxon>Flavobacteriia</taxon>
        <taxon>Flavobacteriales</taxon>
        <taxon>Flavobacteriaceae</taxon>
        <taxon>Winogradskyella</taxon>
    </lineage>
</organism>
<comment type="caution">
    <text evidence="2">The sequence shown here is derived from an EMBL/GenBank/DDBJ whole genome shotgun (WGS) entry which is preliminary data.</text>
</comment>
<gene>
    <name evidence="2" type="ORF">ITJ86_15910</name>
</gene>
<dbReference type="Proteomes" id="UP000611215">
    <property type="component" value="Unassembled WGS sequence"/>
</dbReference>
<feature type="transmembrane region" description="Helical" evidence="1">
    <location>
        <begin position="84"/>
        <end position="104"/>
    </location>
</feature>
<keyword evidence="3" id="KW-1185">Reference proteome</keyword>
<evidence type="ECO:0000313" key="3">
    <source>
        <dbReference type="Proteomes" id="UP000611215"/>
    </source>
</evidence>
<proteinExistence type="predicted"/>
<evidence type="ECO:0000256" key="1">
    <source>
        <dbReference type="SAM" id="Phobius"/>
    </source>
</evidence>
<evidence type="ECO:0000313" key="2">
    <source>
        <dbReference type="EMBL" id="MBF8151392.1"/>
    </source>
</evidence>